<dbReference type="RefSeq" id="WP_066786274.1">
    <property type="nucleotide sequence ID" value="NZ_BJVD01000001.1"/>
</dbReference>
<evidence type="ECO:0000313" key="1">
    <source>
        <dbReference type="EMBL" id="AMW98711.1"/>
    </source>
</evidence>
<accession>A0A143HBN6</accession>
<dbReference type="Pfam" id="PF07454">
    <property type="entry name" value="SpoIIP"/>
    <property type="match status" value="1"/>
</dbReference>
<dbReference type="EMBL" id="CP014806">
    <property type="protein sequence ID" value="AMW98711.1"/>
    <property type="molecule type" value="Genomic_DNA"/>
</dbReference>
<dbReference type="OrthoDB" id="1633470at2"/>
<name>A0A143HBN6_9BACL</name>
<dbReference type="KEGG" id="rst:ATY39_04180"/>
<evidence type="ECO:0000313" key="2">
    <source>
        <dbReference type="Proteomes" id="UP000076021"/>
    </source>
</evidence>
<dbReference type="Gene3D" id="3.40.630.40">
    <property type="entry name" value="Zn-dependent exopeptidases"/>
    <property type="match status" value="1"/>
</dbReference>
<sequence length="280" mass="31481">MRRRKQRWKFSLLFLAIFFSLPIIAAKIPVLAEQKPNGKPVIESPVQETKVAYAAKKGLATKVSDKKSKASFDALVYFTHSHEAYAPILRKHQQAVTAYHNTENIQSLGKLFTNHFKQNNIQLDLLDVDTQKVMSQKQMKFYQAYDAVRPYVKKQIEKKDYDLILDIHRDSAKRNLSTITYNGTSYARMAIVIGTKNPSYQANEAYAEKLSKKMADLVPGISRGVIAKKGAGVNGIYNQDLSKQSILVEIGGVDNTEEELNRSVAILARAIEEAFANPNS</sequence>
<keyword evidence="2" id="KW-1185">Reference proteome</keyword>
<dbReference type="AlphaFoldDB" id="A0A143HBN6"/>
<organism evidence="1 2">
    <name type="scientific">Rummeliibacillus stabekisii</name>
    <dbReference type="NCBI Taxonomy" id="241244"/>
    <lineage>
        <taxon>Bacteria</taxon>
        <taxon>Bacillati</taxon>
        <taxon>Bacillota</taxon>
        <taxon>Bacilli</taxon>
        <taxon>Bacillales</taxon>
        <taxon>Caryophanaceae</taxon>
        <taxon>Rummeliibacillus</taxon>
    </lineage>
</organism>
<protein>
    <submittedName>
        <fullName evidence="1">Uncharacterized protein</fullName>
    </submittedName>
</protein>
<reference evidence="1 2" key="1">
    <citation type="journal article" date="2016" name="Genome Announc.">
        <title>Whole-Genome Sequence of Rummeliibacillus stabekisii Strain PP9 Isolated from Antarctic Soil.</title>
        <authorList>
            <person name="da Mota F.F."/>
            <person name="Vollu R.E."/>
            <person name="Jurelevicius D."/>
            <person name="Seldin L."/>
        </authorList>
    </citation>
    <scope>NUCLEOTIDE SEQUENCE [LARGE SCALE GENOMIC DNA]</scope>
    <source>
        <strain evidence="1 2">PP9</strain>
    </source>
</reference>
<dbReference type="Proteomes" id="UP000076021">
    <property type="component" value="Chromosome"/>
</dbReference>
<dbReference type="STRING" id="241244.ATY39_04180"/>
<dbReference type="NCBIfam" id="TIGR02867">
    <property type="entry name" value="spore_II_P"/>
    <property type="match status" value="1"/>
</dbReference>
<dbReference type="InterPro" id="IPR010897">
    <property type="entry name" value="Spore_II_P"/>
</dbReference>
<dbReference type="SUPFAM" id="SSF53187">
    <property type="entry name" value="Zn-dependent exopeptidases"/>
    <property type="match status" value="1"/>
</dbReference>
<proteinExistence type="predicted"/>
<gene>
    <name evidence="1" type="ORF">ATY39_04180</name>
</gene>
<reference evidence="2" key="2">
    <citation type="submission" date="2016-03" db="EMBL/GenBank/DDBJ databases">
        <authorList>
            <person name="Ploux O."/>
        </authorList>
    </citation>
    <scope>NUCLEOTIDE SEQUENCE [LARGE SCALE GENOMIC DNA]</scope>
    <source>
        <strain evidence="2">PP9</strain>
    </source>
</reference>